<dbReference type="PhylomeDB" id="B4Q2R2"/>
<name>B4Q2R2_DROYA</name>
<dbReference type="Proteomes" id="UP000002282">
    <property type="component" value="Chromosome X"/>
</dbReference>
<keyword evidence="3" id="KW-1185">Reference proteome</keyword>
<proteinExistence type="predicted"/>
<dbReference type="AlphaFoldDB" id="B4Q2R2"/>
<sequence length="346" mass="38259">MNRSNSFVSSLKWWPLQGHNNQPVAPPAGGNGGYSQSAPSSPTSNWPPPLQQHQNPTTGTAHRLLPPSAQKNGVGGGTVGITFGSSVAVQKLRESKWFKPEEQRIFCAVVECGFVVEIRSSAAAEAAAANAAAAAAAAATGDNDLDVDALEELDCPLTNHPSPPHSHSHIHNLSHSHSQIQNQSQRLVIPRNGSSFLETQDENETPVASWYGIVLCKVAKDNKPKPETIEIFSVKIRENGTYKLIKMQLADIWSHGWELRINNFADKEKVPHNEKDIRNQVSVARKAKQSLWNNNKHFVYWCRYGSRQQDLRKRQMSECVKWGSVGMNAGMLLVLNNRQKCHSHSK</sequence>
<dbReference type="eggNOG" id="ENOG502STVX">
    <property type="taxonomic scope" value="Eukaryota"/>
</dbReference>
<dbReference type="HOGENOM" id="CLU_883599_0_0_1"/>
<feature type="compositionally biased region" description="Polar residues" evidence="1">
    <location>
        <begin position="34"/>
        <end position="44"/>
    </location>
</feature>
<protein>
    <submittedName>
        <fullName evidence="2">Uncharacterized protein, isoform A</fullName>
    </submittedName>
</protein>
<evidence type="ECO:0000313" key="3">
    <source>
        <dbReference type="Proteomes" id="UP000002282"/>
    </source>
</evidence>
<dbReference type="OrthoDB" id="6357691at2759"/>
<accession>B4Q2R2</accession>
<dbReference type="Gene3D" id="3.90.1720.10">
    <property type="entry name" value="endopeptidase domain like (from Nostoc punctiforme)"/>
    <property type="match status" value="1"/>
</dbReference>
<evidence type="ECO:0000256" key="1">
    <source>
        <dbReference type="SAM" id="MobiDB-lite"/>
    </source>
</evidence>
<feature type="region of interest" description="Disordered" evidence="1">
    <location>
        <begin position="18"/>
        <end position="77"/>
    </location>
</feature>
<dbReference type="OMA" id="QKCYSHS"/>
<organism evidence="2 3">
    <name type="scientific">Drosophila yakuba</name>
    <name type="common">Fruit fly</name>
    <dbReference type="NCBI Taxonomy" id="7245"/>
    <lineage>
        <taxon>Eukaryota</taxon>
        <taxon>Metazoa</taxon>
        <taxon>Ecdysozoa</taxon>
        <taxon>Arthropoda</taxon>
        <taxon>Hexapoda</taxon>
        <taxon>Insecta</taxon>
        <taxon>Pterygota</taxon>
        <taxon>Neoptera</taxon>
        <taxon>Endopterygota</taxon>
        <taxon>Diptera</taxon>
        <taxon>Brachycera</taxon>
        <taxon>Muscomorpha</taxon>
        <taxon>Ephydroidea</taxon>
        <taxon>Drosophilidae</taxon>
        <taxon>Drosophila</taxon>
        <taxon>Sophophora</taxon>
    </lineage>
</organism>
<feature type="compositionally biased region" description="Polar residues" evidence="1">
    <location>
        <begin position="51"/>
        <end position="60"/>
    </location>
</feature>
<dbReference type="EMBL" id="CM000162">
    <property type="protein sequence ID" value="EDX01656.1"/>
    <property type="molecule type" value="Genomic_DNA"/>
</dbReference>
<gene>
    <name evidence="2" type="primary">Dyak\GE16123</name>
    <name evidence="2" type="synonym">dyak_GLEANR_17575</name>
    <name evidence="2" type="synonym">GE16123</name>
    <name evidence="2" type="ORF">Dyak_GE16123</name>
</gene>
<evidence type="ECO:0000313" key="2">
    <source>
        <dbReference type="EMBL" id="EDX01656.1"/>
    </source>
</evidence>
<reference evidence="2 3" key="1">
    <citation type="journal article" date="2007" name="Nature">
        <title>Evolution of genes and genomes on the Drosophila phylogeny.</title>
        <authorList>
            <consortium name="Drosophila 12 Genomes Consortium"/>
            <person name="Clark A.G."/>
            <person name="Eisen M.B."/>
            <person name="Smith D.R."/>
            <person name="Bergman C.M."/>
            <person name="Oliver B."/>
            <person name="Markow T.A."/>
            <person name="Kaufman T.C."/>
            <person name="Kellis M."/>
            <person name="Gelbart W."/>
            <person name="Iyer V.N."/>
            <person name="Pollard D.A."/>
            <person name="Sackton T.B."/>
            <person name="Larracuente A.M."/>
            <person name="Singh N.D."/>
            <person name="Abad J.P."/>
            <person name="Abt D.N."/>
            <person name="Adryan B."/>
            <person name="Aguade M."/>
            <person name="Akashi H."/>
            <person name="Anderson W.W."/>
            <person name="Aquadro C.F."/>
            <person name="Ardell D.H."/>
            <person name="Arguello R."/>
            <person name="Artieri C.G."/>
            <person name="Barbash D.A."/>
            <person name="Barker D."/>
            <person name="Barsanti P."/>
            <person name="Batterham P."/>
            <person name="Batzoglou S."/>
            <person name="Begun D."/>
            <person name="Bhutkar A."/>
            <person name="Blanco E."/>
            <person name="Bosak S.A."/>
            <person name="Bradley R.K."/>
            <person name="Brand A.D."/>
            <person name="Brent M.R."/>
            <person name="Brooks A.N."/>
            <person name="Brown R.H."/>
            <person name="Butlin R.K."/>
            <person name="Caggese C."/>
            <person name="Calvi B.R."/>
            <person name="Bernardo de Carvalho A."/>
            <person name="Caspi A."/>
            <person name="Castrezana S."/>
            <person name="Celniker S.E."/>
            <person name="Chang J.L."/>
            <person name="Chapple C."/>
            <person name="Chatterji S."/>
            <person name="Chinwalla A."/>
            <person name="Civetta A."/>
            <person name="Clifton S.W."/>
            <person name="Comeron J.M."/>
            <person name="Costello J.C."/>
            <person name="Coyne J.A."/>
            <person name="Daub J."/>
            <person name="David R.G."/>
            <person name="Delcher A.L."/>
            <person name="Delehaunty K."/>
            <person name="Do C.B."/>
            <person name="Ebling H."/>
            <person name="Edwards K."/>
            <person name="Eickbush T."/>
            <person name="Evans J.D."/>
            <person name="Filipski A."/>
            <person name="Findeiss S."/>
            <person name="Freyhult E."/>
            <person name="Fulton L."/>
            <person name="Fulton R."/>
            <person name="Garcia A.C."/>
            <person name="Gardiner A."/>
            <person name="Garfield D.A."/>
            <person name="Garvin B.E."/>
            <person name="Gibson G."/>
            <person name="Gilbert D."/>
            <person name="Gnerre S."/>
            <person name="Godfrey J."/>
            <person name="Good R."/>
            <person name="Gotea V."/>
            <person name="Gravely B."/>
            <person name="Greenberg A.J."/>
            <person name="Griffiths-Jones S."/>
            <person name="Gross S."/>
            <person name="Guigo R."/>
            <person name="Gustafson E.A."/>
            <person name="Haerty W."/>
            <person name="Hahn M.W."/>
            <person name="Halligan D.L."/>
            <person name="Halpern A.L."/>
            <person name="Halter G.M."/>
            <person name="Han M.V."/>
            <person name="Heger A."/>
            <person name="Hillier L."/>
            <person name="Hinrichs A.S."/>
            <person name="Holmes I."/>
            <person name="Hoskins R.A."/>
            <person name="Hubisz M.J."/>
            <person name="Hultmark D."/>
            <person name="Huntley M.A."/>
            <person name="Jaffe D.B."/>
            <person name="Jagadeeshan S."/>
            <person name="Jeck W.R."/>
            <person name="Johnson J."/>
            <person name="Jones C.D."/>
            <person name="Jordan W.C."/>
            <person name="Karpen G.H."/>
            <person name="Kataoka E."/>
            <person name="Keightley P.D."/>
            <person name="Kheradpour P."/>
            <person name="Kirkness E.F."/>
            <person name="Koerich L.B."/>
            <person name="Kristiansen K."/>
            <person name="Kudrna D."/>
            <person name="Kulathinal R.J."/>
            <person name="Kumar S."/>
            <person name="Kwok R."/>
            <person name="Lander E."/>
            <person name="Langley C.H."/>
            <person name="Lapoint R."/>
            <person name="Lazzaro B.P."/>
            <person name="Lee S.J."/>
            <person name="Levesque L."/>
            <person name="Li R."/>
            <person name="Lin C.F."/>
            <person name="Lin M.F."/>
            <person name="Lindblad-Toh K."/>
            <person name="Llopart A."/>
            <person name="Long M."/>
            <person name="Low L."/>
            <person name="Lozovsky E."/>
            <person name="Lu J."/>
            <person name="Luo M."/>
            <person name="Machado C.A."/>
            <person name="Makalowski W."/>
            <person name="Marzo M."/>
            <person name="Matsuda M."/>
            <person name="Matzkin L."/>
            <person name="McAllister B."/>
            <person name="McBride C.S."/>
            <person name="McKernan B."/>
            <person name="McKernan K."/>
            <person name="Mendez-Lago M."/>
            <person name="Minx P."/>
            <person name="Mollenhauer M.U."/>
            <person name="Montooth K."/>
            <person name="Mount S.M."/>
            <person name="Mu X."/>
            <person name="Myers E."/>
            <person name="Negre B."/>
            <person name="Newfeld S."/>
            <person name="Nielsen R."/>
            <person name="Noor M.A."/>
            <person name="O'Grady P."/>
            <person name="Pachter L."/>
            <person name="Papaceit M."/>
            <person name="Parisi M.J."/>
            <person name="Parisi M."/>
            <person name="Parts L."/>
            <person name="Pedersen J.S."/>
            <person name="Pesole G."/>
            <person name="Phillippy A.M."/>
            <person name="Ponting C.P."/>
            <person name="Pop M."/>
            <person name="Porcelli D."/>
            <person name="Powell J.R."/>
            <person name="Prohaska S."/>
            <person name="Pruitt K."/>
            <person name="Puig M."/>
            <person name="Quesneville H."/>
            <person name="Ram K.R."/>
            <person name="Rand D."/>
            <person name="Rasmussen M.D."/>
            <person name="Reed L.K."/>
            <person name="Reenan R."/>
            <person name="Reily A."/>
            <person name="Remington K.A."/>
            <person name="Rieger T.T."/>
            <person name="Ritchie M.G."/>
            <person name="Robin C."/>
            <person name="Rogers Y.H."/>
            <person name="Rohde C."/>
            <person name="Rozas J."/>
            <person name="Rubenfield M.J."/>
            <person name="Ruiz A."/>
            <person name="Russo S."/>
            <person name="Salzberg S.L."/>
            <person name="Sanchez-Gracia A."/>
            <person name="Saranga D.J."/>
            <person name="Sato H."/>
            <person name="Schaeffer S.W."/>
            <person name="Schatz M.C."/>
            <person name="Schlenke T."/>
            <person name="Schwartz R."/>
            <person name="Segarra C."/>
            <person name="Singh R.S."/>
            <person name="Sirot L."/>
            <person name="Sirota M."/>
            <person name="Sisneros N.B."/>
            <person name="Smith C.D."/>
            <person name="Smith T.F."/>
            <person name="Spieth J."/>
            <person name="Stage D.E."/>
            <person name="Stark A."/>
            <person name="Stephan W."/>
            <person name="Strausberg R.L."/>
            <person name="Strempel S."/>
            <person name="Sturgill D."/>
            <person name="Sutton G."/>
            <person name="Sutton G.G."/>
            <person name="Tao W."/>
            <person name="Teichmann S."/>
            <person name="Tobari Y.N."/>
            <person name="Tomimura Y."/>
            <person name="Tsolas J.M."/>
            <person name="Valente V.L."/>
            <person name="Venter E."/>
            <person name="Venter J.C."/>
            <person name="Vicario S."/>
            <person name="Vieira F.G."/>
            <person name="Vilella A.J."/>
            <person name="Villasante A."/>
            <person name="Walenz B."/>
            <person name="Wang J."/>
            <person name="Wasserman M."/>
            <person name="Watts T."/>
            <person name="Wilson D."/>
            <person name="Wilson R.K."/>
            <person name="Wing R.A."/>
            <person name="Wolfner M.F."/>
            <person name="Wong A."/>
            <person name="Wong G.K."/>
            <person name="Wu C.I."/>
            <person name="Wu G."/>
            <person name="Yamamoto D."/>
            <person name="Yang H.P."/>
            <person name="Yang S.P."/>
            <person name="Yorke J.A."/>
            <person name="Yoshida K."/>
            <person name="Zdobnov E."/>
            <person name="Zhang P."/>
            <person name="Zhang Y."/>
            <person name="Zimin A.V."/>
            <person name="Baldwin J."/>
            <person name="Abdouelleil A."/>
            <person name="Abdulkadir J."/>
            <person name="Abebe A."/>
            <person name="Abera B."/>
            <person name="Abreu J."/>
            <person name="Acer S.C."/>
            <person name="Aftuck L."/>
            <person name="Alexander A."/>
            <person name="An P."/>
            <person name="Anderson E."/>
            <person name="Anderson S."/>
            <person name="Arachi H."/>
            <person name="Azer M."/>
            <person name="Bachantsang P."/>
            <person name="Barry A."/>
            <person name="Bayul T."/>
            <person name="Berlin A."/>
            <person name="Bessette D."/>
            <person name="Bloom T."/>
            <person name="Blye J."/>
            <person name="Boguslavskiy L."/>
            <person name="Bonnet C."/>
            <person name="Boukhgalter B."/>
            <person name="Bourzgui I."/>
            <person name="Brown A."/>
            <person name="Cahill P."/>
            <person name="Channer S."/>
            <person name="Cheshatsang Y."/>
            <person name="Chuda L."/>
            <person name="Citroen M."/>
            <person name="Collymore A."/>
            <person name="Cooke P."/>
            <person name="Costello M."/>
            <person name="D'Aco K."/>
            <person name="Daza R."/>
            <person name="De Haan G."/>
            <person name="DeGray S."/>
            <person name="DeMaso C."/>
            <person name="Dhargay N."/>
            <person name="Dooley K."/>
            <person name="Dooley E."/>
            <person name="Doricent M."/>
            <person name="Dorje P."/>
            <person name="Dorjee K."/>
            <person name="Dupes A."/>
            <person name="Elong R."/>
            <person name="Falk J."/>
            <person name="Farina A."/>
            <person name="Faro S."/>
            <person name="Ferguson D."/>
            <person name="Fisher S."/>
            <person name="Foley C.D."/>
            <person name="Franke A."/>
            <person name="Friedrich D."/>
            <person name="Gadbois L."/>
            <person name="Gearin G."/>
            <person name="Gearin C.R."/>
            <person name="Giannoukos G."/>
            <person name="Goode T."/>
            <person name="Graham J."/>
            <person name="Grandbois E."/>
            <person name="Grewal S."/>
            <person name="Gyaltsen K."/>
            <person name="Hafez N."/>
            <person name="Hagos B."/>
            <person name="Hall J."/>
            <person name="Henson C."/>
            <person name="Hollinger A."/>
            <person name="Honan T."/>
            <person name="Huard M.D."/>
            <person name="Hughes L."/>
            <person name="Hurhula B."/>
            <person name="Husby M.E."/>
            <person name="Kamat A."/>
            <person name="Kanga B."/>
            <person name="Kashin S."/>
            <person name="Khazanovich D."/>
            <person name="Kisner P."/>
            <person name="Lance K."/>
            <person name="Lara M."/>
            <person name="Lee W."/>
            <person name="Lennon N."/>
            <person name="Letendre F."/>
            <person name="LeVine R."/>
            <person name="Lipovsky A."/>
            <person name="Liu X."/>
            <person name="Liu J."/>
            <person name="Liu S."/>
            <person name="Lokyitsang T."/>
            <person name="Lokyitsang Y."/>
            <person name="Lubonja R."/>
            <person name="Lui A."/>
            <person name="MacDonald P."/>
            <person name="Magnisalis V."/>
            <person name="Maru K."/>
            <person name="Matthews C."/>
            <person name="McCusker W."/>
            <person name="McDonough S."/>
            <person name="Mehta T."/>
            <person name="Meldrim J."/>
            <person name="Meneus L."/>
            <person name="Mihai O."/>
            <person name="Mihalev A."/>
            <person name="Mihova T."/>
            <person name="Mittelman R."/>
            <person name="Mlenga V."/>
            <person name="Montmayeur A."/>
            <person name="Mulrain L."/>
            <person name="Navidi A."/>
            <person name="Naylor J."/>
            <person name="Negash T."/>
            <person name="Nguyen T."/>
            <person name="Nguyen N."/>
            <person name="Nicol R."/>
            <person name="Norbu C."/>
            <person name="Norbu N."/>
            <person name="Novod N."/>
            <person name="O'Neill B."/>
            <person name="Osman S."/>
            <person name="Markiewicz E."/>
            <person name="Oyono O.L."/>
            <person name="Patti C."/>
            <person name="Phunkhang P."/>
            <person name="Pierre F."/>
            <person name="Priest M."/>
            <person name="Raghuraman S."/>
            <person name="Rege F."/>
            <person name="Reyes R."/>
            <person name="Rise C."/>
            <person name="Rogov P."/>
            <person name="Ross K."/>
            <person name="Ryan E."/>
            <person name="Settipalli S."/>
            <person name="Shea T."/>
            <person name="Sherpa N."/>
            <person name="Shi L."/>
            <person name="Shih D."/>
            <person name="Sparrow T."/>
            <person name="Spaulding J."/>
            <person name="Stalker J."/>
            <person name="Stange-Thomann N."/>
            <person name="Stavropoulos S."/>
            <person name="Stone C."/>
            <person name="Strader C."/>
            <person name="Tesfaye S."/>
            <person name="Thomson T."/>
            <person name="Thoulutsang Y."/>
            <person name="Thoulutsang D."/>
            <person name="Topham K."/>
            <person name="Topping I."/>
            <person name="Tsamla T."/>
            <person name="Vassiliev H."/>
            <person name="Vo A."/>
            <person name="Wangchuk T."/>
            <person name="Wangdi T."/>
            <person name="Weiand M."/>
            <person name="Wilkinson J."/>
            <person name="Wilson A."/>
            <person name="Yadav S."/>
            <person name="Young G."/>
            <person name="Yu Q."/>
            <person name="Zembek L."/>
            <person name="Zhong D."/>
            <person name="Zimmer A."/>
            <person name="Zwirko Z."/>
            <person name="Jaffe D.B."/>
            <person name="Alvarez P."/>
            <person name="Brockman W."/>
            <person name="Butler J."/>
            <person name="Chin C."/>
            <person name="Gnerre S."/>
            <person name="Grabherr M."/>
            <person name="Kleber M."/>
            <person name="Mauceli E."/>
            <person name="MacCallum I."/>
        </authorList>
    </citation>
    <scope>NUCLEOTIDE SEQUENCE [LARGE SCALE GENOMIC DNA]</scope>
    <source>
        <strain evidence="3">Tai18E2 / Tucson 14021-0261.01</strain>
    </source>
</reference>
<reference evidence="2 3" key="2">
    <citation type="journal article" date="2007" name="PLoS Biol.">
        <title>Principles of genome evolution in the Drosophila melanogaster species group.</title>
        <authorList>
            <person name="Ranz J.M."/>
            <person name="Maurin D."/>
            <person name="Chan Y.S."/>
            <person name="von Grotthuss M."/>
            <person name="Hillier L.W."/>
            <person name="Roote J."/>
            <person name="Ashburner M."/>
            <person name="Bergman C.M."/>
        </authorList>
    </citation>
    <scope>NUCLEOTIDE SEQUENCE [LARGE SCALE GENOMIC DNA]</scope>
    <source>
        <strain evidence="3">Tai18E2 / Tucson 14021-0261.01</strain>
    </source>
</reference>
<dbReference type="KEGG" id="dya:Dyak_GE16123"/>